<dbReference type="EMBL" id="UINC01110186">
    <property type="protein sequence ID" value="SVC77522.1"/>
    <property type="molecule type" value="Genomic_DNA"/>
</dbReference>
<keyword evidence="1" id="KW-1133">Transmembrane helix</keyword>
<keyword evidence="1" id="KW-0472">Membrane</keyword>
<gene>
    <name evidence="2" type="ORF">METZ01_LOCUS330376</name>
</gene>
<feature type="transmembrane region" description="Helical" evidence="1">
    <location>
        <begin position="115"/>
        <end position="135"/>
    </location>
</feature>
<sequence length="268" mass="30468">MTILTNPLFWVLAIAVYILLLIRLPGSLTFRFGLFNLITLTILLGWEVSIGVLGFVFLTWIILNLIISHRTNPNTAGPFLLILGFFILLIFSFSIHKLNLANPEFSFQLKQSAPWFPAEILLPFFATLSFSYIFIRFIDLAHSCIWKNKSLIDPISLTGYLAPFHMLVAGPINVYEDHVQVNDRPDGSMTPTRSLIVINEITTGLFYKFVIAEGIRVYFYGFNGNILMDEWFDCLILVIYAFFDFAGYSKIARGLGLLYGIPTPINFN</sequence>
<protein>
    <submittedName>
        <fullName evidence="2">Uncharacterized protein</fullName>
    </submittedName>
</protein>
<dbReference type="AlphaFoldDB" id="A0A382PZJ2"/>
<evidence type="ECO:0000256" key="1">
    <source>
        <dbReference type="SAM" id="Phobius"/>
    </source>
</evidence>
<accession>A0A382PZJ2</accession>
<organism evidence="2">
    <name type="scientific">marine metagenome</name>
    <dbReference type="NCBI Taxonomy" id="408172"/>
    <lineage>
        <taxon>unclassified sequences</taxon>
        <taxon>metagenomes</taxon>
        <taxon>ecological metagenomes</taxon>
    </lineage>
</organism>
<proteinExistence type="predicted"/>
<keyword evidence="1" id="KW-0812">Transmembrane</keyword>
<feature type="transmembrane region" description="Helical" evidence="1">
    <location>
        <begin position="75"/>
        <end position="95"/>
    </location>
</feature>
<name>A0A382PZJ2_9ZZZZ</name>
<feature type="transmembrane region" description="Helical" evidence="1">
    <location>
        <begin position="37"/>
        <end position="63"/>
    </location>
</feature>
<evidence type="ECO:0000313" key="2">
    <source>
        <dbReference type="EMBL" id="SVC77522.1"/>
    </source>
</evidence>
<feature type="non-terminal residue" evidence="2">
    <location>
        <position position="268"/>
    </location>
</feature>
<feature type="transmembrane region" description="Helical" evidence="1">
    <location>
        <begin position="7"/>
        <end position="25"/>
    </location>
</feature>
<reference evidence="2" key="1">
    <citation type="submission" date="2018-05" db="EMBL/GenBank/DDBJ databases">
        <authorList>
            <person name="Lanie J.A."/>
            <person name="Ng W.-L."/>
            <person name="Kazmierczak K.M."/>
            <person name="Andrzejewski T.M."/>
            <person name="Davidsen T.M."/>
            <person name="Wayne K.J."/>
            <person name="Tettelin H."/>
            <person name="Glass J.I."/>
            <person name="Rusch D."/>
            <person name="Podicherti R."/>
            <person name="Tsui H.-C.T."/>
            <person name="Winkler M.E."/>
        </authorList>
    </citation>
    <scope>NUCLEOTIDE SEQUENCE</scope>
</reference>